<accession>A0AAN4UD30</accession>
<dbReference type="EMBL" id="BKBQ01000035">
    <property type="protein sequence ID" value="GEQ55153.1"/>
    <property type="molecule type" value="Genomic_DNA"/>
</dbReference>
<dbReference type="Proteomes" id="UP000886607">
    <property type="component" value="Unassembled WGS sequence"/>
</dbReference>
<keyword evidence="4" id="KW-1185">Reference proteome</keyword>
<dbReference type="EMBL" id="BKBO01000035">
    <property type="protein sequence ID" value="GEQ50131.1"/>
    <property type="molecule type" value="Genomic_DNA"/>
</dbReference>
<evidence type="ECO:0008006" key="5">
    <source>
        <dbReference type="Google" id="ProtNLM"/>
    </source>
</evidence>
<dbReference type="RefSeq" id="WP_124006966.1">
    <property type="nucleotide sequence ID" value="NZ_BJYN01000045.1"/>
</dbReference>
<sequence>MKKLYLTFLNEEGKAHNLIPKVAAEDLTEDVVREAMEQLRDLDIFDKDGVKLYQDIDSAKYVETIETPLF</sequence>
<name>A0AAN4UD30_9ENTE</name>
<dbReference type="AlphaFoldDB" id="A0AAN4UD30"/>
<dbReference type="Proteomes" id="UP000886597">
    <property type="component" value="Unassembled WGS sequence"/>
</dbReference>
<evidence type="ECO:0000313" key="4">
    <source>
        <dbReference type="Proteomes" id="UP000886607"/>
    </source>
</evidence>
<proteinExistence type="predicted"/>
<protein>
    <recommendedName>
        <fullName evidence="5">DUF2922 domain-containing protein</fullName>
    </recommendedName>
</protein>
<organism evidence="2 3">
    <name type="scientific">Tetragenococcus koreensis</name>
    <dbReference type="NCBI Taxonomy" id="290335"/>
    <lineage>
        <taxon>Bacteria</taxon>
        <taxon>Bacillati</taxon>
        <taxon>Bacillota</taxon>
        <taxon>Bacilli</taxon>
        <taxon>Lactobacillales</taxon>
        <taxon>Enterococcaceae</taxon>
        <taxon>Tetragenococcus</taxon>
    </lineage>
</organism>
<evidence type="ECO:0000313" key="3">
    <source>
        <dbReference type="Proteomes" id="UP000886597"/>
    </source>
</evidence>
<reference evidence="2" key="1">
    <citation type="submission" date="2019-08" db="EMBL/GenBank/DDBJ databases">
        <authorList>
            <person name="Ishikawa M."/>
            <person name="Suzuki T."/>
            <person name="Matsutani M."/>
        </authorList>
    </citation>
    <scope>NUCLEOTIDE SEQUENCE</scope>
    <source>
        <strain evidence="2">7C1</strain>
        <strain evidence="1">8C4</strain>
    </source>
</reference>
<reference evidence="2" key="2">
    <citation type="journal article" date="2020" name="Int. Dairy J.">
        <title>Lactic acid bacterial diversity in Brie cheese focusing on salt concentration and pH of isolation medium and characterisation of halophilic and alkaliphilic lactic acid bacterial isolates.</title>
        <authorList>
            <person name="Unno R."/>
            <person name="Matsutani M."/>
            <person name="Suzuki T."/>
            <person name="Kodama K."/>
            <person name="Matsushita H."/>
            <person name="Yamasato K."/>
            <person name="Koizumi Y."/>
            <person name="Ishikawa M."/>
        </authorList>
    </citation>
    <scope>NUCLEOTIDE SEQUENCE</scope>
    <source>
        <strain evidence="2">7C1</strain>
        <strain evidence="1">8C4</strain>
    </source>
</reference>
<comment type="caution">
    <text evidence="2">The sequence shown here is derived from an EMBL/GenBank/DDBJ whole genome shotgun (WGS) entry which is preliminary data.</text>
</comment>
<dbReference type="KEGG" id="tkr:C7K43_11560"/>
<dbReference type="GeneID" id="69986585"/>
<evidence type="ECO:0000313" key="1">
    <source>
        <dbReference type="EMBL" id="GEQ50131.1"/>
    </source>
</evidence>
<dbReference type="Pfam" id="PF11148">
    <property type="entry name" value="DUF2922"/>
    <property type="match status" value="1"/>
</dbReference>
<evidence type="ECO:0000313" key="2">
    <source>
        <dbReference type="EMBL" id="GEQ55153.1"/>
    </source>
</evidence>
<dbReference type="InterPro" id="IPR021321">
    <property type="entry name" value="DUF2922"/>
</dbReference>
<gene>
    <name evidence="1" type="ORF">TK11N_19830</name>
    <name evidence="2" type="ORF">TK2N_19970</name>
</gene>